<protein>
    <submittedName>
        <fullName evidence="6">Unannotated protein</fullName>
    </submittedName>
</protein>
<dbReference type="PROSITE" id="PS00098">
    <property type="entry name" value="THIOLASE_1"/>
    <property type="match status" value="1"/>
</dbReference>
<reference evidence="6" key="1">
    <citation type="submission" date="2020-05" db="EMBL/GenBank/DDBJ databases">
        <authorList>
            <person name="Chiriac C."/>
            <person name="Salcher M."/>
            <person name="Ghai R."/>
            <person name="Kavagutti S V."/>
        </authorList>
    </citation>
    <scope>NUCLEOTIDE SEQUENCE</scope>
</reference>
<comment type="similarity">
    <text evidence="1">Belongs to the thiolase-like superfamily. Thiolase family.</text>
</comment>
<dbReference type="PIRSF" id="PIRSF000429">
    <property type="entry name" value="Ac-CoA_Ac_transf"/>
    <property type="match status" value="1"/>
</dbReference>
<dbReference type="AlphaFoldDB" id="A0A6J7HKN2"/>
<dbReference type="InterPro" id="IPR020610">
    <property type="entry name" value="Thiolase_AS"/>
</dbReference>
<dbReference type="SUPFAM" id="SSF53901">
    <property type="entry name" value="Thiolase-like"/>
    <property type="match status" value="2"/>
</dbReference>
<dbReference type="InterPro" id="IPR020615">
    <property type="entry name" value="Thiolase_acyl_enz_int_AS"/>
</dbReference>
<evidence type="ECO:0000256" key="1">
    <source>
        <dbReference type="ARBA" id="ARBA00010982"/>
    </source>
</evidence>
<accession>A0A6J7HKN2</accession>
<dbReference type="Gene3D" id="3.40.47.10">
    <property type="match status" value="2"/>
</dbReference>
<gene>
    <name evidence="6" type="ORF">UFOPK3472_03598</name>
</gene>
<dbReference type="PANTHER" id="PTHR18919:SF107">
    <property type="entry name" value="ACETYL-COA ACETYLTRANSFERASE, CYTOSOLIC"/>
    <property type="match status" value="1"/>
</dbReference>
<dbReference type="PROSITE" id="PS00737">
    <property type="entry name" value="THIOLASE_2"/>
    <property type="match status" value="1"/>
</dbReference>
<keyword evidence="3" id="KW-0012">Acyltransferase</keyword>
<organism evidence="6">
    <name type="scientific">freshwater metagenome</name>
    <dbReference type="NCBI Taxonomy" id="449393"/>
    <lineage>
        <taxon>unclassified sequences</taxon>
        <taxon>metagenomes</taxon>
        <taxon>ecological metagenomes</taxon>
    </lineage>
</organism>
<name>A0A6J7HKN2_9ZZZZ</name>
<dbReference type="Pfam" id="PF00108">
    <property type="entry name" value="Thiolase_N"/>
    <property type="match status" value="1"/>
</dbReference>
<keyword evidence="2" id="KW-0808">Transferase</keyword>
<dbReference type="PROSITE" id="PS00099">
    <property type="entry name" value="THIOLASE_3"/>
    <property type="match status" value="1"/>
</dbReference>
<evidence type="ECO:0000259" key="5">
    <source>
        <dbReference type="Pfam" id="PF02803"/>
    </source>
</evidence>
<dbReference type="InterPro" id="IPR002155">
    <property type="entry name" value="Thiolase"/>
</dbReference>
<dbReference type="InterPro" id="IPR020617">
    <property type="entry name" value="Thiolase_C"/>
</dbReference>
<dbReference type="InterPro" id="IPR016039">
    <property type="entry name" value="Thiolase-like"/>
</dbReference>
<evidence type="ECO:0000256" key="2">
    <source>
        <dbReference type="ARBA" id="ARBA00022679"/>
    </source>
</evidence>
<proteinExistence type="inferred from homology"/>
<dbReference type="InterPro" id="IPR020613">
    <property type="entry name" value="Thiolase_CS"/>
</dbReference>
<sequence>MTTTVIVAGARTPVGRFSGALKDFSGSDLGGIAIKGALEKAGVAPDQVDYVIMGQVLTAGAGQIPARQAAVAAGIPMTVPALTINKVCLSGVDAIALADQLIRAGEFEIVVAGGQESMTQAPHMLEKSRAGFKYGDVTMRDHLAYDGLYDIFTDQAMGALTEQRNQSSEAISREEQDTFAAASHQKAAAAWKNGVFDDEVVPVSIPQRKGEPIQFTADEGIRADTTVDSLGKLRPAFDKAGTVTAGSASQISDGAAAVVVMSKDKAESLGLTWLAEIGAHGVVAGPDSTLQSQPARAIAKACAKEGIDPKDLDVVEINEAFAAVGIASTRELGIDPEIVNVNGGAISIGHPLGMSGARIALHLALELQRRGGGVGAAALCGGGGQGDALIVRVPKS</sequence>
<dbReference type="CDD" id="cd00751">
    <property type="entry name" value="thiolase"/>
    <property type="match status" value="1"/>
</dbReference>
<dbReference type="Pfam" id="PF02803">
    <property type="entry name" value="Thiolase_C"/>
    <property type="match status" value="1"/>
</dbReference>
<dbReference type="GO" id="GO:0003988">
    <property type="term" value="F:acetyl-CoA C-acyltransferase activity"/>
    <property type="evidence" value="ECO:0007669"/>
    <property type="project" value="UniProtKB-ARBA"/>
</dbReference>
<dbReference type="InterPro" id="IPR020616">
    <property type="entry name" value="Thiolase_N"/>
</dbReference>
<dbReference type="EMBL" id="CAFBLX010000367">
    <property type="protein sequence ID" value="CAB4921561.1"/>
    <property type="molecule type" value="Genomic_DNA"/>
</dbReference>
<evidence type="ECO:0000256" key="3">
    <source>
        <dbReference type="ARBA" id="ARBA00023315"/>
    </source>
</evidence>
<dbReference type="FunFam" id="3.40.47.10:FF:000010">
    <property type="entry name" value="Acetyl-CoA acetyltransferase (Thiolase)"/>
    <property type="match status" value="1"/>
</dbReference>
<evidence type="ECO:0000259" key="4">
    <source>
        <dbReference type="Pfam" id="PF00108"/>
    </source>
</evidence>
<dbReference type="NCBIfam" id="TIGR01930">
    <property type="entry name" value="AcCoA-C-Actrans"/>
    <property type="match status" value="1"/>
</dbReference>
<evidence type="ECO:0000313" key="6">
    <source>
        <dbReference type="EMBL" id="CAB4921561.1"/>
    </source>
</evidence>
<feature type="domain" description="Thiolase C-terminal" evidence="5">
    <location>
        <begin position="272"/>
        <end position="392"/>
    </location>
</feature>
<feature type="domain" description="Thiolase N-terminal" evidence="4">
    <location>
        <begin position="5"/>
        <end position="264"/>
    </location>
</feature>
<dbReference type="PANTHER" id="PTHR18919">
    <property type="entry name" value="ACETYL-COA C-ACYLTRANSFERASE"/>
    <property type="match status" value="1"/>
</dbReference>